<evidence type="ECO:0000256" key="4">
    <source>
        <dbReference type="ARBA" id="ARBA00023125"/>
    </source>
</evidence>
<evidence type="ECO:0000256" key="6">
    <source>
        <dbReference type="ARBA" id="ARBA00023295"/>
    </source>
</evidence>
<feature type="domain" description="HTH araC/xylS-type" evidence="7">
    <location>
        <begin position="162"/>
        <end position="260"/>
    </location>
</feature>
<dbReference type="AlphaFoldDB" id="A0A1G6ARC8"/>
<evidence type="ECO:0000313" key="9">
    <source>
        <dbReference type="Proteomes" id="UP000182508"/>
    </source>
</evidence>
<comment type="similarity">
    <text evidence="1">Belongs to the glycosyl hydrolase 39 family.</text>
</comment>
<evidence type="ECO:0000256" key="1">
    <source>
        <dbReference type="ARBA" id="ARBA00008875"/>
    </source>
</evidence>
<dbReference type="SUPFAM" id="SSF51445">
    <property type="entry name" value="(Trans)glycosidases"/>
    <property type="match status" value="1"/>
</dbReference>
<evidence type="ECO:0000259" key="7">
    <source>
        <dbReference type="PROSITE" id="PS01124"/>
    </source>
</evidence>
<keyword evidence="2" id="KW-0378">Hydrolase</keyword>
<keyword evidence="6" id="KW-0326">Glycosidase</keyword>
<evidence type="ECO:0000256" key="2">
    <source>
        <dbReference type="ARBA" id="ARBA00022801"/>
    </source>
</evidence>
<reference evidence="8 9" key="1">
    <citation type="submission" date="2016-10" db="EMBL/GenBank/DDBJ databases">
        <authorList>
            <person name="de Groot N.N."/>
        </authorList>
    </citation>
    <scope>NUCLEOTIDE SEQUENCE [LARGE SCALE GENOMIC DNA]</scope>
    <source>
        <strain evidence="8 9">A-4</strain>
    </source>
</reference>
<dbReference type="Pfam" id="PF12833">
    <property type="entry name" value="HTH_18"/>
    <property type="match status" value="1"/>
</dbReference>
<dbReference type="Pfam" id="PF01229">
    <property type="entry name" value="Glyco_hydro_39"/>
    <property type="match status" value="1"/>
</dbReference>
<dbReference type="GO" id="GO:0043565">
    <property type="term" value="F:sequence-specific DNA binding"/>
    <property type="evidence" value="ECO:0007669"/>
    <property type="project" value="InterPro"/>
</dbReference>
<accession>A0A1G6ARC8</accession>
<dbReference type="eggNOG" id="COG2207">
    <property type="taxonomic scope" value="Bacteria"/>
</dbReference>
<gene>
    <name evidence="8" type="ORF">SAMN02910293_00570</name>
</gene>
<evidence type="ECO:0000313" key="8">
    <source>
        <dbReference type="EMBL" id="SDB10931.1"/>
    </source>
</evidence>
<keyword evidence="9" id="KW-1185">Reference proteome</keyword>
<dbReference type="Gene3D" id="1.10.10.60">
    <property type="entry name" value="Homeodomain-like"/>
    <property type="match status" value="2"/>
</dbReference>
<keyword evidence="3" id="KW-0805">Transcription regulation</keyword>
<dbReference type="InterPro" id="IPR049166">
    <property type="entry name" value="GH39_cat"/>
</dbReference>
<dbReference type="GO" id="GO:0003700">
    <property type="term" value="F:DNA-binding transcription factor activity"/>
    <property type="evidence" value="ECO:0007669"/>
    <property type="project" value="InterPro"/>
</dbReference>
<protein>
    <submittedName>
        <fullName evidence="8">Beta-xylosidase</fullName>
    </submittedName>
</protein>
<evidence type="ECO:0000256" key="5">
    <source>
        <dbReference type="ARBA" id="ARBA00023163"/>
    </source>
</evidence>
<name>A0A1G6ARC8_9STRE</name>
<dbReference type="SMART" id="SM00342">
    <property type="entry name" value="HTH_ARAC"/>
    <property type="match status" value="1"/>
</dbReference>
<dbReference type="Gene3D" id="2.60.40.1500">
    <property type="entry name" value="Glycosyl hydrolase domain, family 39"/>
    <property type="match status" value="1"/>
</dbReference>
<dbReference type="eggNOG" id="COG3664">
    <property type="taxonomic scope" value="Bacteria"/>
</dbReference>
<keyword evidence="5" id="KW-0804">Transcription</keyword>
<dbReference type="PROSITE" id="PS01124">
    <property type="entry name" value="HTH_ARAC_FAMILY_2"/>
    <property type="match status" value="1"/>
</dbReference>
<dbReference type="SUPFAM" id="SSF51011">
    <property type="entry name" value="Glycosyl hydrolase domain"/>
    <property type="match status" value="1"/>
</dbReference>
<dbReference type="PANTHER" id="PTHR43280">
    <property type="entry name" value="ARAC-FAMILY TRANSCRIPTIONAL REGULATOR"/>
    <property type="match status" value="1"/>
</dbReference>
<dbReference type="PROSITE" id="PS00041">
    <property type="entry name" value="HTH_ARAC_FAMILY_1"/>
    <property type="match status" value="1"/>
</dbReference>
<organism evidence="8 9">
    <name type="scientific">Streptococcus henryi</name>
    <dbReference type="NCBI Taxonomy" id="439219"/>
    <lineage>
        <taxon>Bacteria</taxon>
        <taxon>Bacillati</taxon>
        <taxon>Bacillota</taxon>
        <taxon>Bacilli</taxon>
        <taxon>Lactobacillales</taxon>
        <taxon>Streptococcaceae</taxon>
        <taxon>Streptococcus</taxon>
    </lineage>
</organism>
<sequence>MDFSNPWDNIKIRALSHSEEIQYFDSRIHIVYVLFGEAVIKNQSSQLKLGKDDFLILSKTDKYDCQVKNDAKVFYFTLDYFAKNSNDNYVLAFRGDSINKPRAMDNDLVYQLRQLLLMKILKDKSNQSKVYKQYFTLITLLEDYYQVKLRSNHQKNIRGQIEDLKFYIDNNFEKDIRLSDLADQLYVTEQYLSRVFKEQNGVGVSEYLIRRRLAKVRQLLLESEDSITDIAYSAGFSNINSFNRIFKKYQGMTPSDYRLEIKNNLLVSSSGREKETINYDDIQEYLQENAVQSTDMSITFDPEKILEFEKDKLLINLGYAGDLLHTSLVKEIGFTNSYTSFRYGRIWGLLSDTILKQKGDYFDFSKVDEIVQNIIDMNLIPFLDLGFKGKQIHQSVETIISREAFQLPSHDMVEILKRYRNLIQHFLDRYGYDEVAKWKIELWKPNTHVLETIAQEELALLKLNDNQLDLTKTEDYLTFFSLIKQEIQGIIPDLEVGGSGITLNLEKDSYKDFIQTWSVQKVKPDFITFTAYSLDILKQNFDNADSQALISSDSNFLKASLREAKHIIEQAQLCSKLIVSEFNLTNSSRDIINDSAFKGPYIIKNLLALLDICDLVGYWQFSDISFTSFDVNEKESFGGSGLISKSGIAKPSFYAFDFLNSLGNQLLYFSEGVVITKSRRKIVILLYHYCHLNSLYYYSGNEPFTAKNIASLFENDGNRKFQFKIPTDDDKRTYKMKTRRIGNSGGAFLTEAEKVSSNTNFNREEINYLKYRCIPSLKTDLIVSRDNLLEFRTELKPHDMVLIEIS</sequence>
<dbReference type="PANTHER" id="PTHR43280:SF2">
    <property type="entry name" value="HTH-TYPE TRANSCRIPTIONAL REGULATOR EXSA"/>
    <property type="match status" value="1"/>
</dbReference>
<dbReference type="InterPro" id="IPR018062">
    <property type="entry name" value="HTH_AraC-typ_CS"/>
</dbReference>
<dbReference type="RefSeq" id="WP_074485401.1">
    <property type="nucleotide sequence ID" value="NZ_FMXP01000006.1"/>
</dbReference>
<dbReference type="InterPro" id="IPR009057">
    <property type="entry name" value="Homeodomain-like_sf"/>
</dbReference>
<dbReference type="PRINTS" id="PR00032">
    <property type="entry name" value="HTHARAC"/>
</dbReference>
<dbReference type="SUPFAM" id="SSF46689">
    <property type="entry name" value="Homeodomain-like"/>
    <property type="match status" value="2"/>
</dbReference>
<dbReference type="GO" id="GO:0016798">
    <property type="term" value="F:hydrolase activity, acting on glycosyl bonds"/>
    <property type="evidence" value="ECO:0007669"/>
    <property type="project" value="UniProtKB-KW"/>
</dbReference>
<proteinExistence type="inferred from homology"/>
<dbReference type="InterPro" id="IPR017853">
    <property type="entry name" value="GH"/>
</dbReference>
<dbReference type="Proteomes" id="UP000182508">
    <property type="component" value="Unassembled WGS sequence"/>
</dbReference>
<dbReference type="STRING" id="439219.SAMN02910293_00570"/>
<dbReference type="Gene3D" id="3.20.20.80">
    <property type="entry name" value="Glycosidases"/>
    <property type="match status" value="1"/>
</dbReference>
<evidence type="ECO:0000256" key="3">
    <source>
        <dbReference type="ARBA" id="ARBA00023015"/>
    </source>
</evidence>
<dbReference type="InterPro" id="IPR020449">
    <property type="entry name" value="Tscrpt_reg_AraC-type_HTH"/>
</dbReference>
<dbReference type="InterPro" id="IPR018060">
    <property type="entry name" value="HTH_AraC"/>
</dbReference>
<dbReference type="EMBL" id="FMXP01000006">
    <property type="protein sequence ID" value="SDB10931.1"/>
    <property type="molecule type" value="Genomic_DNA"/>
</dbReference>
<keyword evidence="4" id="KW-0238">DNA-binding</keyword>